<gene>
    <name evidence="1" type="ORF">EJ02DRAFT_303143</name>
</gene>
<dbReference type="AlphaFoldDB" id="A0A6A5SL44"/>
<sequence>LFGPLSRAYSQELTTYLHNSQGLLTVKKGDFFPLFWAAWMSSFTTDNILSSFRSTGIIPLDPKVVLKKFKKPTTEQGESSNSEQIGDGSSWRQIYGRIVSAVKDPSSKEAKELSTTFHSLQTQSELKNHEITGLRDALDTKKKHKKKKYTLELEEPRENTGGGMFFTPSKVKEAQFIERMKQQDREAKILRKAEDK</sequence>
<protein>
    <submittedName>
        <fullName evidence="1">Uncharacterized protein</fullName>
    </submittedName>
</protein>
<accession>A0A6A5SL44</accession>
<reference evidence="1" key="1">
    <citation type="journal article" date="2020" name="Stud. Mycol.">
        <title>101 Dothideomycetes genomes: a test case for predicting lifestyles and emergence of pathogens.</title>
        <authorList>
            <person name="Haridas S."/>
            <person name="Albert R."/>
            <person name="Binder M."/>
            <person name="Bloem J."/>
            <person name="Labutti K."/>
            <person name="Salamov A."/>
            <person name="Andreopoulos B."/>
            <person name="Baker S."/>
            <person name="Barry K."/>
            <person name="Bills G."/>
            <person name="Bluhm B."/>
            <person name="Cannon C."/>
            <person name="Castanera R."/>
            <person name="Culley D."/>
            <person name="Daum C."/>
            <person name="Ezra D."/>
            <person name="Gonzalez J."/>
            <person name="Henrissat B."/>
            <person name="Kuo A."/>
            <person name="Liang C."/>
            <person name="Lipzen A."/>
            <person name="Lutzoni F."/>
            <person name="Magnuson J."/>
            <person name="Mondo S."/>
            <person name="Nolan M."/>
            <person name="Ohm R."/>
            <person name="Pangilinan J."/>
            <person name="Park H.-J."/>
            <person name="Ramirez L."/>
            <person name="Alfaro M."/>
            <person name="Sun H."/>
            <person name="Tritt A."/>
            <person name="Yoshinaga Y."/>
            <person name="Zwiers L.-H."/>
            <person name="Turgeon B."/>
            <person name="Goodwin S."/>
            <person name="Spatafora J."/>
            <person name="Crous P."/>
            <person name="Grigoriev I."/>
        </authorList>
    </citation>
    <scope>NUCLEOTIDE SEQUENCE</scope>
    <source>
        <strain evidence="1">CBS 161.51</strain>
    </source>
</reference>
<feature type="non-terminal residue" evidence="1">
    <location>
        <position position="1"/>
    </location>
</feature>
<feature type="non-terminal residue" evidence="1">
    <location>
        <position position="196"/>
    </location>
</feature>
<organism evidence="1 2">
    <name type="scientific">Clathrospora elynae</name>
    <dbReference type="NCBI Taxonomy" id="706981"/>
    <lineage>
        <taxon>Eukaryota</taxon>
        <taxon>Fungi</taxon>
        <taxon>Dikarya</taxon>
        <taxon>Ascomycota</taxon>
        <taxon>Pezizomycotina</taxon>
        <taxon>Dothideomycetes</taxon>
        <taxon>Pleosporomycetidae</taxon>
        <taxon>Pleosporales</taxon>
        <taxon>Diademaceae</taxon>
        <taxon>Clathrospora</taxon>
    </lineage>
</organism>
<name>A0A6A5SL44_9PLEO</name>
<dbReference type="Proteomes" id="UP000800038">
    <property type="component" value="Unassembled WGS sequence"/>
</dbReference>
<dbReference type="EMBL" id="ML976064">
    <property type="protein sequence ID" value="KAF1940348.1"/>
    <property type="molecule type" value="Genomic_DNA"/>
</dbReference>
<keyword evidence="2" id="KW-1185">Reference proteome</keyword>
<evidence type="ECO:0000313" key="2">
    <source>
        <dbReference type="Proteomes" id="UP000800038"/>
    </source>
</evidence>
<proteinExistence type="predicted"/>
<evidence type="ECO:0000313" key="1">
    <source>
        <dbReference type="EMBL" id="KAF1940348.1"/>
    </source>
</evidence>
<dbReference type="OrthoDB" id="3795213at2759"/>